<evidence type="ECO:0000313" key="4">
    <source>
        <dbReference type="Proteomes" id="UP001500886"/>
    </source>
</evidence>
<keyword evidence="4" id="KW-1185">Reference proteome</keyword>
<dbReference type="Proteomes" id="UP001500886">
    <property type="component" value="Unassembled WGS sequence"/>
</dbReference>
<evidence type="ECO:0000313" key="3">
    <source>
        <dbReference type="EMBL" id="GAA2709161.1"/>
    </source>
</evidence>
<proteinExistence type="predicted"/>
<keyword evidence="2" id="KW-0812">Transmembrane</keyword>
<feature type="transmembrane region" description="Helical" evidence="2">
    <location>
        <begin position="34"/>
        <end position="54"/>
    </location>
</feature>
<dbReference type="EMBL" id="BAAASL010000002">
    <property type="protein sequence ID" value="GAA2709161.1"/>
    <property type="molecule type" value="Genomic_DNA"/>
</dbReference>
<feature type="region of interest" description="Disordered" evidence="1">
    <location>
        <begin position="58"/>
        <end position="96"/>
    </location>
</feature>
<sequence length="96" mass="9506">MRNGKAVGALGVVLFAGAATVALPGVTPCGGSAAGGLLAASAPVLTAVAVFTAMTNERKAKAAPAGTTAPRKGRGELRDKPRRARGRSAVLRPDMP</sequence>
<organism evidence="3 4">
    <name type="scientific">Streptomyces luteosporeus</name>
    <dbReference type="NCBI Taxonomy" id="173856"/>
    <lineage>
        <taxon>Bacteria</taxon>
        <taxon>Bacillati</taxon>
        <taxon>Actinomycetota</taxon>
        <taxon>Actinomycetes</taxon>
        <taxon>Kitasatosporales</taxon>
        <taxon>Streptomycetaceae</taxon>
        <taxon>Streptomyces</taxon>
    </lineage>
</organism>
<accession>A0ABN3TN31</accession>
<evidence type="ECO:0000256" key="1">
    <source>
        <dbReference type="SAM" id="MobiDB-lite"/>
    </source>
</evidence>
<evidence type="ECO:0000256" key="2">
    <source>
        <dbReference type="SAM" id="Phobius"/>
    </source>
</evidence>
<keyword evidence="2" id="KW-0472">Membrane</keyword>
<keyword evidence="2" id="KW-1133">Transmembrane helix</keyword>
<gene>
    <name evidence="3" type="ORF">GCM10010315_06780</name>
</gene>
<comment type="caution">
    <text evidence="3">The sequence shown here is derived from an EMBL/GenBank/DDBJ whole genome shotgun (WGS) entry which is preliminary data.</text>
</comment>
<reference evidence="3 4" key="1">
    <citation type="journal article" date="2019" name="Int. J. Syst. Evol. Microbiol.">
        <title>The Global Catalogue of Microorganisms (GCM) 10K type strain sequencing project: providing services to taxonomists for standard genome sequencing and annotation.</title>
        <authorList>
            <consortium name="The Broad Institute Genomics Platform"/>
            <consortium name="The Broad Institute Genome Sequencing Center for Infectious Disease"/>
            <person name="Wu L."/>
            <person name="Ma J."/>
        </authorList>
    </citation>
    <scope>NUCLEOTIDE SEQUENCE [LARGE SCALE GENOMIC DNA]</scope>
    <source>
        <strain evidence="3 4">JCM 4542</strain>
    </source>
</reference>
<name>A0ABN3TN31_9ACTN</name>
<protein>
    <submittedName>
        <fullName evidence="3">Uncharacterized protein</fullName>
    </submittedName>
</protein>